<name>A0A3M7Q3K2_BRAPC</name>
<dbReference type="EMBL" id="REGN01007512">
    <property type="protein sequence ID" value="RNA06036.1"/>
    <property type="molecule type" value="Genomic_DNA"/>
</dbReference>
<protein>
    <submittedName>
        <fullName evidence="1">Uncharacterized protein</fullName>
    </submittedName>
</protein>
<organism evidence="1 2">
    <name type="scientific">Brachionus plicatilis</name>
    <name type="common">Marine rotifer</name>
    <name type="synonym">Brachionus muelleri</name>
    <dbReference type="NCBI Taxonomy" id="10195"/>
    <lineage>
        <taxon>Eukaryota</taxon>
        <taxon>Metazoa</taxon>
        <taxon>Spiralia</taxon>
        <taxon>Gnathifera</taxon>
        <taxon>Rotifera</taxon>
        <taxon>Eurotatoria</taxon>
        <taxon>Monogononta</taxon>
        <taxon>Pseudotrocha</taxon>
        <taxon>Ploima</taxon>
        <taxon>Brachionidae</taxon>
        <taxon>Brachionus</taxon>
    </lineage>
</organism>
<accession>A0A3M7Q3K2</accession>
<comment type="caution">
    <text evidence="1">The sequence shown here is derived from an EMBL/GenBank/DDBJ whole genome shotgun (WGS) entry which is preliminary data.</text>
</comment>
<dbReference type="AlphaFoldDB" id="A0A3M7Q3K2"/>
<proteinExistence type="predicted"/>
<reference evidence="1 2" key="1">
    <citation type="journal article" date="2018" name="Sci. Rep.">
        <title>Genomic signatures of local adaptation to the degree of environmental predictability in rotifers.</title>
        <authorList>
            <person name="Franch-Gras L."/>
            <person name="Hahn C."/>
            <person name="Garcia-Roger E.M."/>
            <person name="Carmona M.J."/>
            <person name="Serra M."/>
            <person name="Gomez A."/>
        </authorList>
    </citation>
    <scope>NUCLEOTIDE SEQUENCE [LARGE SCALE GENOMIC DNA]</scope>
    <source>
        <strain evidence="1">HYR1</strain>
    </source>
</reference>
<gene>
    <name evidence="1" type="ORF">BpHYR1_007803</name>
</gene>
<dbReference type="Proteomes" id="UP000276133">
    <property type="component" value="Unassembled WGS sequence"/>
</dbReference>
<evidence type="ECO:0000313" key="2">
    <source>
        <dbReference type="Proteomes" id="UP000276133"/>
    </source>
</evidence>
<keyword evidence="2" id="KW-1185">Reference proteome</keyword>
<evidence type="ECO:0000313" key="1">
    <source>
        <dbReference type="EMBL" id="RNA06036.1"/>
    </source>
</evidence>
<sequence length="74" mass="8464">MELFLIELFGNKGLDELDFLPDKILENFGSLGLTFNLFSLPWKVLIEFELKDLMGVELRAGSGLRKFLSKQTNL</sequence>